<evidence type="ECO:0000256" key="5">
    <source>
        <dbReference type="SAM" id="SignalP"/>
    </source>
</evidence>
<dbReference type="Proteomes" id="UP000183760">
    <property type="component" value="Unassembled WGS sequence"/>
</dbReference>
<reference evidence="6 7" key="1">
    <citation type="submission" date="2016-10" db="EMBL/GenBank/DDBJ databases">
        <authorList>
            <person name="Varghese N."/>
            <person name="Submissions S."/>
        </authorList>
    </citation>
    <scope>NUCLEOTIDE SEQUENCE [LARGE SCALE GENOMIC DNA]</scope>
    <source>
        <strain evidence="6 7">DSM 16525</strain>
    </source>
</reference>
<dbReference type="EMBL" id="FOIB01000009">
    <property type="protein sequence ID" value="SEU33686.1"/>
    <property type="molecule type" value="Genomic_DNA"/>
</dbReference>
<keyword evidence="7" id="KW-1185">Reference proteome</keyword>
<sequence length="469" mass="52533">MSAEPVLRRGLLALALAACLSLACDEGDPVVEEDILTRLSAIPGLTVREEALDAQFPASARFFVMEFEQPADHTRPDGPRFRQRMTLLHVSSDNPMVLYAGGYFVSLQASRREPTQLLNANQLSLEHRFFGPSRPSPADWSLLTLKQSADDFHRIVQAFKPLYPRKWISTGASKGGETMVFFRRFYPDDVDGTVAYVAPIARYDDARFVDFQEAVGTAECRERLKAFQRAALTRREAMLAQMETRARERQLSFTHLGLERAFEHALIEHYFYFWQYDSLSRCDSVPLATASDTALMDELDGRVGLGFFSDADVDAYGPYYYQSATELGFPRPFESHLADLLRFPGTDVPASYLPQGVTATFVESAMPDIQDWVAREGERLMFIYGAQDPWTAAAYELGGARESALYSVPAGNHGARISQLPVAERNEAQALLRQWAGAESRASGLQSQSWRLEPEGEEFGPRPPGSRQR</sequence>
<dbReference type="InterPro" id="IPR008761">
    <property type="entry name" value="Peptidase_S37"/>
</dbReference>
<dbReference type="RefSeq" id="WP_083560486.1">
    <property type="nucleotide sequence ID" value="NZ_BJXR01000035.1"/>
</dbReference>
<evidence type="ECO:0000313" key="7">
    <source>
        <dbReference type="Proteomes" id="UP000183760"/>
    </source>
</evidence>
<evidence type="ECO:0000256" key="1">
    <source>
        <dbReference type="ARBA" id="ARBA00022670"/>
    </source>
</evidence>
<protein>
    <submittedName>
        <fullName evidence="6">PS-10 peptidase S37</fullName>
    </submittedName>
</protein>
<keyword evidence="3" id="KW-0378">Hydrolase</keyword>
<dbReference type="InterPro" id="IPR029058">
    <property type="entry name" value="AB_hydrolase_fold"/>
</dbReference>
<dbReference type="Pfam" id="PF05576">
    <property type="entry name" value="Peptidase_S37"/>
    <property type="match status" value="1"/>
</dbReference>
<evidence type="ECO:0000313" key="6">
    <source>
        <dbReference type="EMBL" id="SEU33686.1"/>
    </source>
</evidence>
<evidence type="ECO:0000256" key="4">
    <source>
        <dbReference type="SAM" id="MobiDB-lite"/>
    </source>
</evidence>
<keyword evidence="1" id="KW-0645">Protease</keyword>
<dbReference type="Gene3D" id="3.40.50.1820">
    <property type="entry name" value="alpha/beta hydrolase"/>
    <property type="match status" value="1"/>
</dbReference>
<dbReference type="SUPFAM" id="SSF53474">
    <property type="entry name" value="alpha/beta-Hydrolases"/>
    <property type="match status" value="1"/>
</dbReference>
<keyword evidence="2 5" id="KW-0732">Signal</keyword>
<evidence type="ECO:0000256" key="2">
    <source>
        <dbReference type="ARBA" id="ARBA00022729"/>
    </source>
</evidence>
<dbReference type="PANTHER" id="PTHR11010">
    <property type="entry name" value="PROTEASE S28 PRO-X CARBOXYPEPTIDASE-RELATED"/>
    <property type="match status" value="1"/>
</dbReference>
<proteinExistence type="predicted"/>
<accession>A0ABY1CRA7</accession>
<comment type="caution">
    <text evidence="6">The sequence shown here is derived from an EMBL/GenBank/DDBJ whole genome shotgun (WGS) entry which is preliminary data.</text>
</comment>
<dbReference type="PANTHER" id="PTHR11010:SF38">
    <property type="entry name" value="LYSOSOMAL PRO-X CARBOXYPEPTIDASE"/>
    <property type="match status" value="1"/>
</dbReference>
<gene>
    <name evidence="6" type="ORF">SAMN05443572_109345</name>
</gene>
<evidence type="ECO:0000256" key="3">
    <source>
        <dbReference type="ARBA" id="ARBA00022801"/>
    </source>
</evidence>
<name>A0ABY1CRA7_MYXFU</name>
<feature type="signal peptide" evidence="5">
    <location>
        <begin position="1"/>
        <end position="23"/>
    </location>
</feature>
<organism evidence="6 7">
    <name type="scientific">Myxococcus fulvus</name>
    <dbReference type="NCBI Taxonomy" id="33"/>
    <lineage>
        <taxon>Bacteria</taxon>
        <taxon>Pseudomonadati</taxon>
        <taxon>Myxococcota</taxon>
        <taxon>Myxococcia</taxon>
        <taxon>Myxococcales</taxon>
        <taxon>Cystobacterineae</taxon>
        <taxon>Myxococcaceae</taxon>
        <taxon>Myxococcus</taxon>
    </lineage>
</organism>
<feature type="chain" id="PRO_5046131415" evidence="5">
    <location>
        <begin position="24"/>
        <end position="469"/>
    </location>
</feature>
<feature type="region of interest" description="Disordered" evidence="4">
    <location>
        <begin position="444"/>
        <end position="469"/>
    </location>
</feature>